<reference evidence="2 3" key="1">
    <citation type="submission" date="2015-08" db="EMBL/GenBank/DDBJ databases">
        <authorList>
            <person name="Babu N.S."/>
            <person name="Beckwith C.J."/>
            <person name="Beseler K.G."/>
            <person name="Brison A."/>
            <person name="Carone J.V."/>
            <person name="Caskin T.P."/>
            <person name="Diamond M."/>
            <person name="Durham M.E."/>
            <person name="Foxe J.M."/>
            <person name="Go M."/>
            <person name="Henderson B.A."/>
            <person name="Jones I.B."/>
            <person name="McGettigan J.A."/>
            <person name="Micheletti S.J."/>
            <person name="Nasrallah M.E."/>
            <person name="Ortiz D."/>
            <person name="Piller C.R."/>
            <person name="Privatt S.R."/>
            <person name="Schneider S.L."/>
            <person name="Sharp S."/>
            <person name="Smith T.C."/>
            <person name="Stanton J.D."/>
            <person name="Ullery H.E."/>
            <person name="Wilson R.J."/>
            <person name="Serrano M.G."/>
            <person name="Buck G."/>
            <person name="Lee V."/>
            <person name="Wang Y."/>
            <person name="Carvalho R."/>
            <person name="Voegtly L."/>
            <person name="Shi R."/>
            <person name="Duckworth R."/>
            <person name="Johnson A."/>
            <person name="Loviza R."/>
            <person name="Walstead R."/>
            <person name="Shah Z."/>
            <person name="Kiflezghi M."/>
            <person name="Wade K."/>
            <person name="Ball S.L."/>
            <person name="Bradley K.W."/>
            <person name="Asai D.J."/>
            <person name="Bowman C.A."/>
            <person name="Russell D.A."/>
            <person name="Pope W.H."/>
            <person name="Jacobs-Sera D."/>
            <person name="Hendrix R.W."/>
            <person name="Hatfull G.F."/>
        </authorList>
    </citation>
    <scope>NUCLEOTIDE SEQUENCE [LARGE SCALE GENOMIC DNA]</scope>
    <source>
        <strain evidence="2 3">DSM 27648</strain>
    </source>
</reference>
<dbReference type="KEGG" id="llu:AKJ09_06276"/>
<accession>A0A0K1Q1J8</accession>
<protein>
    <recommendedName>
        <fullName evidence="4">Lipoprotein</fullName>
    </recommendedName>
</protein>
<evidence type="ECO:0000256" key="1">
    <source>
        <dbReference type="SAM" id="SignalP"/>
    </source>
</evidence>
<organism evidence="2 3">
    <name type="scientific">Labilithrix luteola</name>
    <dbReference type="NCBI Taxonomy" id="1391654"/>
    <lineage>
        <taxon>Bacteria</taxon>
        <taxon>Pseudomonadati</taxon>
        <taxon>Myxococcota</taxon>
        <taxon>Polyangia</taxon>
        <taxon>Polyangiales</taxon>
        <taxon>Labilitrichaceae</taxon>
        <taxon>Labilithrix</taxon>
    </lineage>
</organism>
<keyword evidence="3" id="KW-1185">Reference proteome</keyword>
<dbReference type="PROSITE" id="PS51257">
    <property type="entry name" value="PROKAR_LIPOPROTEIN"/>
    <property type="match status" value="1"/>
</dbReference>
<dbReference type="RefSeq" id="WP_146651042.1">
    <property type="nucleotide sequence ID" value="NZ_CP012333.1"/>
</dbReference>
<proteinExistence type="predicted"/>
<gene>
    <name evidence="2" type="ORF">AKJ09_06276</name>
</gene>
<dbReference type="AlphaFoldDB" id="A0A0K1Q1J8"/>
<sequence>MKIKLSLLGSLLVLGAIGTGCAAPTRTAAQYSDDTARVFSAKDPELQACYAEARKADPTAHGTVTVDFWWSSIKAPNDSRIPSDVKVIAGKSTASPALQDCALKSVRSAVLTPEGSGMGHATWTFNFDQAAGASSAPVAAAAPKS</sequence>
<dbReference type="EMBL" id="CP012333">
    <property type="protein sequence ID" value="AKU99612.1"/>
    <property type="molecule type" value="Genomic_DNA"/>
</dbReference>
<keyword evidence="1" id="KW-0732">Signal</keyword>
<evidence type="ECO:0008006" key="4">
    <source>
        <dbReference type="Google" id="ProtNLM"/>
    </source>
</evidence>
<dbReference type="Proteomes" id="UP000064967">
    <property type="component" value="Chromosome"/>
</dbReference>
<evidence type="ECO:0000313" key="2">
    <source>
        <dbReference type="EMBL" id="AKU99612.1"/>
    </source>
</evidence>
<evidence type="ECO:0000313" key="3">
    <source>
        <dbReference type="Proteomes" id="UP000064967"/>
    </source>
</evidence>
<feature type="signal peptide" evidence="1">
    <location>
        <begin position="1"/>
        <end position="22"/>
    </location>
</feature>
<feature type="chain" id="PRO_5005466973" description="Lipoprotein" evidence="1">
    <location>
        <begin position="23"/>
        <end position="145"/>
    </location>
</feature>
<name>A0A0K1Q1J8_9BACT</name>